<dbReference type="GO" id="GO:0020037">
    <property type="term" value="F:heme binding"/>
    <property type="evidence" value="ECO:0007669"/>
    <property type="project" value="InterPro"/>
</dbReference>
<dbReference type="SUPFAM" id="SSF82171">
    <property type="entry name" value="DPP6 N-terminal domain-like"/>
    <property type="match status" value="1"/>
</dbReference>
<dbReference type="Gene3D" id="2.120.10.30">
    <property type="entry name" value="TolB, C-terminal domain"/>
    <property type="match status" value="2"/>
</dbReference>
<dbReference type="Pfam" id="PF07676">
    <property type="entry name" value="PD40"/>
    <property type="match status" value="1"/>
</dbReference>
<dbReference type="InterPro" id="IPR040698">
    <property type="entry name" value="HZS_alpha_mid"/>
</dbReference>
<evidence type="ECO:0000256" key="1">
    <source>
        <dbReference type="ARBA" id="ARBA00022723"/>
    </source>
</evidence>
<gene>
    <name evidence="5" type="ORF">HNQ60_002525</name>
</gene>
<keyword evidence="1 3" id="KW-0479">Metal-binding</keyword>
<dbReference type="AlphaFoldDB" id="A0A841HM18"/>
<dbReference type="InterPro" id="IPR011659">
    <property type="entry name" value="WD40"/>
</dbReference>
<dbReference type="PROSITE" id="PS51007">
    <property type="entry name" value="CYTC"/>
    <property type="match status" value="1"/>
</dbReference>
<dbReference type="InterPro" id="IPR009056">
    <property type="entry name" value="Cyt_c-like_dom"/>
</dbReference>
<name>A0A841HM18_9GAMM</name>
<protein>
    <recommendedName>
        <fullName evidence="4">Cytochrome c domain-containing protein</fullName>
    </recommendedName>
</protein>
<dbReference type="GO" id="GO:0046872">
    <property type="term" value="F:metal ion binding"/>
    <property type="evidence" value="ECO:0007669"/>
    <property type="project" value="UniProtKB-KW"/>
</dbReference>
<dbReference type="EMBL" id="JACHHZ010000003">
    <property type="protein sequence ID" value="MBB6093644.1"/>
    <property type="molecule type" value="Genomic_DNA"/>
</dbReference>
<evidence type="ECO:0000313" key="6">
    <source>
        <dbReference type="Proteomes" id="UP000588068"/>
    </source>
</evidence>
<dbReference type="GO" id="GO:0009055">
    <property type="term" value="F:electron transfer activity"/>
    <property type="evidence" value="ECO:0007669"/>
    <property type="project" value="InterPro"/>
</dbReference>
<keyword evidence="6" id="KW-1185">Reference proteome</keyword>
<keyword evidence="2 3" id="KW-0408">Iron</keyword>
<sequence length="934" mass="100473">MTEASHASGSLRRGAAALLAAVVATVLTACSSGSGGDDVTIGHGQNGDPVTLEFPVFYVKRPVPQPDENGNIEENDARLPIRFEIGADLYMRDQASPSSPEINLTSAETEGLGDIRDVDVNYDGTKVIFSMRAQFIEDADEEDQPTWNIWEYDTKLKELRRIITSDTTAEEGHDIMPHYLPDGRIVFTSTRQRQSRAILLDENKPQFAAQVEAGEEQPAFTLHVMDADGANINQITFNQSHDLDPAVMNDGRILYTHWEQALAGSQMDLYAVNPDGSDRQLLYGAHSHSTGTVDPTTNQPSVIQFLQARAMADNRTLSLVRPFEGTQEGGDLVLIDTANYVDNTRGSTPANAGLTGPAQTRALPTDVRTIPGPSPGGRYRSASPLFDGTNRLLVSWSQCRLLEEGRIVPCTSARLERFQNNDPLIEDAPPLYGIYIYDVRDNTQKPIVAPQEGFIYTEVVAGSARALPPVILNRTAGVDYPADLLAEGVGILHIRSVYDMDGTIAVPGVPGGLAAVSNPGNAAYANRPARFLRLEKVVSQPDEDTRDVPNTAFGASGRRFGMREILGYAPIEPDGSVKVKVPANVAFAVSVLDANGRRLGGALGARHSNWMQVMPGETLECNGCHNPAATPPATPTVHGRKGLTNSANPGAASTGATFPGTNPALAAFDAGETMATARSRAMCGPTQACFPSVDIAFDDYWQPTFDPMTTPGKISMCYSTSTNVPSNPADPTQRHTCEGEPLATTLPTALQCTTNWNSLCRTTINYERHIHPLWGVDRFVDADEDGVPDVDGAGVVINHKCNSCHSLADAAAAAMVPAGQLDLSDGPSDDEADHFKSYRELLFNDTELELVGGALVERLVQTGIDPVTNLPILEPVTVNPSMSAGGARASTRFFSALGTPTHQDFMSPSELRLLSEWLDIGAQYYNDPFAAPED</sequence>
<dbReference type="Pfam" id="PF18582">
    <property type="entry name" value="HZS_alpha"/>
    <property type="match status" value="1"/>
</dbReference>
<evidence type="ECO:0000259" key="4">
    <source>
        <dbReference type="PROSITE" id="PS51007"/>
    </source>
</evidence>
<reference evidence="5 6" key="1">
    <citation type="submission" date="2020-08" db="EMBL/GenBank/DDBJ databases">
        <title>Genomic Encyclopedia of Type Strains, Phase IV (KMG-IV): sequencing the most valuable type-strain genomes for metagenomic binning, comparative biology and taxonomic classification.</title>
        <authorList>
            <person name="Goeker M."/>
        </authorList>
    </citation>
    <scope>NUCLEOTIDE SEQUENCE [LARGE SCALE GENOMIC DNA]</scope>
    <source>
        <strain evidence="5 6">DSM 26723</strain>
    </source>
</reference>
<comment type="caution">
    <text evidence="5">The sequence shown here is derived from an EMBL/GenBank/DDBJ whole genome shotgun (WGS) entry which is preliminary data.</text>
</comment>
<evidence type="ECO:0000313" key="5">
    <source>
        <dbReference type="EMBL" id="MBB6093644.1"/>
    </source>
</evidence>
<dbReference type="InterPro" id="IPR011042">
    <property type="entry name" value="6-blade_b-propeller_TolB-like"/>
</dbReference>
<keyword evidence="3" id="KW-0349">Heme</keyword>
<dbReference type="Proteomes" id="UP000588068">
    <property type="component" value="Unassembled WGS sequence"/>
</dbReference>
<evidence type="ECO:0000256" key="3">
    <source>
        <dbReference type="PROSITE-ProRule" id="PRU00433"/>
    </source>
</evidence>
<evidence type="ECO:0000256" key="2">
    <source>
        <dbReference type="ARBA" id="ARBA00023004"/>
    </source>
</evidence>
<accession>A0A841HM18</accession>
<feature type="domain" description="Cytochrome c" evidence="4">
    <location>
        <begin position="787"/>
        <end position="922"/>
    </location>
</feature>
<dbReference type="RefSeq" id="WP_184332245.1">
    <property type="nucleotide sequence ID" value="NZ_JACHHZ010000003.1"/>
</dbReference>
<proteinExistence type="predicted"/>
<organism evidence="5 6">
    <name type="scientific">Povalibacter uvarum</name>
    <dbReference type="NCBI Taxonomy" id="732238"/>
    <lineage>
        <taxon>Bacteria</taxon>
        <taxon>Pseudomonadati</taxon>
        <taxon>Pseudomonadota</taxon>
        <taxon>Gammaproteobacteria</taxon>
        <taxon>Steroidobacterales</taxon>
        <taxon>Steroidobacteraceae</taxon>
        <taxon>Povalibacter</taxon>
    </lineage>
</organism>